<keyword evidence="4" id="KW-1185">Reference proteome</keyword>
<proteinExistence type="predicted"/>
<reference evidence="3" key="1">
    <citation type="submission" date="2021-05" db="EMBL/GenBank/DDBJ databases">
        <authorList>
            <person name="Stam R."/>
        </authorList>
    </citation>
    <scope>NUCLEOTIDE SEQUENCE</scope>
    <source>
        <strain evidence="3">CS162</strain>
    </source>
</reference>
<feature type="signal peptide" evidence="2">
    <location>
        <begin position="1"/>
        <end position="18"/>
    </location>
</feature>
<dbReference type="AlphaFoldDB" id="A0A8J2N008"/>
<gene>
    <name evidence="3" type="ORF">ALTATR162_LOCUS5566</name>
</gene>
<accession>A0A8J2N008</accession>
<dbReference type="Proteomes" id="UP000676310">
    <property type="component" value="Unassembled WGS sequence"/>
</dbReference>
<sequence length="490" mass="51727">MAFLFLAAIFILLEWLACEHDLFSPALVPAAGLHTAPTSPSSSLSASAPAGPVVSPSPSLPRRERRTLARSRSRSPHAIPAWAHPDSLLSPSRHRPAEGKYDTFLDVRSTEAFGQMERVWDPVSGWKWAAVRGERFAARRISPLNSPPPSPVVTSPSPPIVVLPALVAASASVVISALPAPAPAPVIVSPAPRSVISILASIPSLPQGLTHVFPLPIAAPLSQLRPLFSGMLPATPANYASGSLAMVLPDFTPSLSTPLAPPPSTSFPVGAYVQPQANEHSGFVTPLPTSSSSSFAFGGLGGVFVAPVPSFVGAFDAKFNFAAPSSSAPRRRGDRRGNIIYKKVDDLRIEDDREDDDSLDEKYYDAGLVTYDLVMGVDLSTVSTCGLEKIIGCISGSTLSSFETNLRQKENGLRCFANLLRWQCGSPRPQPPGGTPVLGQLITVLARVDGLVVDFVADNGGQQQQFVGATSSSGCERGATSRNMAGRLTR</sequence>
<dbReference type="RefSeq" id="XP_043169120.1">
    <property type="nucleotide sequence ID" value="XM_043313185.1"/>
</dbReference>
<dbReference type="OrthoDB" id="3695528at2759"/>
<feature type="region of interest" description="Disordered" evidence="1">
    <location>
        <begin position="38"/>
        <end position="93"/>
    </location>
</feature>
<feature type="region of interest" description="Disordered" evidence="1">
    <location>
        <begin position="471"/>
        <end position="490"/>
    </location>
</feature>
<keyword evidence="2" id="KW-0732">Signal</keyword>
<feature type="chain" id="PRO_5035305953" evidence="2">
    <location>
        <begin position="19"/>
        <end position="490"/>
    </location>
</feature>
<evidence type="ECO:0000313" key="4">
    <source>
        <dbReference type="Proteomes" id="UP000676310"/>
    </source>
</evidence>
<dbReference type="EMBL" id="CAJRGZ010000019">
    <property type="protein sequence ID" value="CAG5159403.1"/>
    <property type="molecule type" value="Genomic_DNA"/>
</dbReference>
<evidence type="ECO:0000256" key="1">
    <source>
        <dbReference type="SAM" id="MobiDB-lite"/>
    </source>
</evidence>
<name>A0A8J2N008_9PLEO</name>
<comment type="caution">
    <text evidence="3">The sequence shown here is derived from an EMBL/GenBank/DDBJ whole genome shotgun (WGS) entry which is preliminary data.</text>
</comment>
<feature type="compositionally biased region" description="Basic residues" evidence="1">
    <location>
        <begin position="63"/>
        <end position="75"/>
    </location>
</feature>
<evidence type="ECO:0000313" key="3">
    <source>
        <dbReference type="EMBL" id="CAG5159403.1"/>
    </source>
</evidence>
<organism evidence="3 4">
    <name type="scientific">Alternaria atra</name>
    <dbReference type="NCBI Taxonomy" id="119953"/>
    <lineage>
        <taxon>Eukaryota</taxon>
        <taxon>Fungi</taxon>
        <taxon>Dikarya</taxon>
        <taxon>Ascomycota</taxon>
        <taxon>Pezizomycotina</taxon>
        <taxon>Dothideomycetes</taxon>
        <taxon>Pleosporomycetidae</taxon>
        <taxon>Pleosporales</taxon>
        <taxon>Pleosporineae</taxon>
        <taxon>Pleosporaceae</taxon>
        <taxon>Alternaria</taxon>
        <taxon>Alternaria sect. Ulocladioides</taxon>
    </lineage>
</organism>
<feature type="compositionally biased region" description="Low complexity" evidence="1">
    <location>
        <begin position="38"/>
        <end position="57"/>
    </location>
</feature>
<protein>
    <submittedName>
        <fullName evidence="3">Uncharacterized protein</fullName>
    </submittedName>
</protein>
<evidence type="ECO:0000256" key="2">
    <source>
        <dbReference type="SAM" id="SignalP"/>
    </source>
</evidence>
<dbReference type="GeneID" id="67017358"/>